<protein>
    <recommendedName>
        <fullName evidence="8">V-type proton ATPase subunit a</fullName>
    </recommendedName>
</protein>
<keyword evidence="3 8" id="KW-0813">Transport</keyword>
<evidence type="ECO:0000256" key="8">
    <source>
        <dbReference type="RuleBase" id="RU361189"/>
    </source>
</evidence>
<keyword evidence="6 8" id="KW-0406">Ion transport</keyword>
<evidence type="ECO:0000256" key="5">
    <source>
        <dbReference type="ARBA" id="ARBA00022989"/>
    </source>
</evidence>
<keyword evidence="11" id="KW-1185">Reference proteome</keyword>
<dbReference type="GO" id="GO:0046961">
    <property type="term" value="F:proton-transporting ATPase activity, rotational mechanism"/>
    <property type="evidence" value="ECO:0007669"/>
    <property type="project" value="InterPro"/>
</dbReference>
<evidence type="ECO:0000256" key="1">
    <source>
        <dbReference type="ARBA" id="ARBA00004141"/>
    </source>
</evidence>
<proteinExistence type="inferred from homology"/>
<dbReference type="EMBL" id="KK100831">
    <property type="protein sequence ID" value="KIZ03543.1"/>
    <property type="molecule type" value="Genomic_DNA"/>
</dbReference>
<dbReference type="GO" id="GO:0051117">
    <property type="term" value="F:ATPase binding"/>
    <property type="evidence" value="ECO:0007669"/>
    <property type="project" value="TreeGrafter"/>
</dbReference>
<comment type="subcellular location">
    <subcellularLocation>
        <location evidence="1">Membrane</location>
        <topology evidence="1">Multi-pass membrane protein</topology>
    </subcellularLocation>
</comment>
<dbReference type="GO" id="GO:0007035">
    <property type="term" value="P:vacuolar acidification"/>
    <property type="evidence" value="ECO:0007669"/>
    <property type="project" value="TreeGrafter"/>
</dbReference>
<dbReference type="InterPro" id="IPR002490">
    <property type="entry name" value="V-ATPase_116kDa_su"/>
</dbReference>
<evidence type="ECO:0000313" key="10">
    <source>
        <dbReference type="EMBL" id="KIZ03543.1"/>
    </source>
</evidence>
<dbReference type="RefSeq" id="XP_013902562.1">
    <property type="nucleotide sequence ID" value="XM_014047108.1"/>
</dbReference>
<keyword evidence="9" id="KW-0175">Coiled coil</keyword>
<feature type="coiled-coil region" evidence="9">
    <location>
        <begin position="94"/>
        <end position="121"/>
    </location>
</feature>
<evidence type="ECO:0000256" key="3">
    <source>
        <dbReference type="ARBA" id="ARBA00022448"/>
    </source>
</evidence>
<dbReference type="KEGG" id="mng:MNEG_4418"/>
<dbReference type="PANTHER" id="PTHR11629:SF63">
    <property type="entry name" value="V-TYPE PROTON ATPASE SUBUNIT A"/>
    <property type="match status" value="1"/>
</dbReference>
<dbReference type="OrthoDB" id="549677at2759"/>
<dbReference type="GeneID" id="25737295"/>
<comment type="function">
    <text evidence="8">Essential component of the vacuolar proton pump (V-ATPase), a multimeric enzyme that catalyzes the translocation of protons across the membranes. Required for assembly and activity of the V-ATPase.</text>
</comment>
<organism evidence="10 11">
    <name type="scientific">Monoraphidium neglectum</name>
    <dbReference type="NCBI Taxonomy" id="145388"/>
    <lineage>
        <taxon>Eukaryota</taxon>
        <taxon>Viridiplantae</taxon>
        <taxon>Chlorophyta</taxon>
        <taxon>core chlorophytes</taxon>
        <taxon>Chlorophyceae</taxon>
        <taxon>CS clade</taxon>
        <taxon>Sphaeropleales</taxon>
        <taxon>Selenastraceae</taxon>
        <taxon>Monoraphidium</taxon>
    </lineage>
</organism>
<dbReference type="STRING" id="145388.A0A0D2JY71"/>
<gene>
    <name evidence="10" type="ORF">MNEG_4418</name>
</gene>
<evidence type="ECO:0000256" key="2">
    <source>
        <dbReference type="ARBA" id="ARBA00009904"/>
    </source>
</evidence>
<comment type="similarity">
    <text evidence="2 8">Belongs to the V-ATPase 116 kDa subunit family.</text>
</comment>
<keyword evidence="7" id="KW-0472">Membrane</keyword>
<dbReference type="GO" id="GO:0016787">
    <property type="term" value="F:hydrolase activity"/>
    <property type="evidence" value="ECO:0007669"/>
    <property type="project" value="UniProtKB-KW"/>
</dbReference>
<keyword evidence="10" id="KW-0378">Hydrolase</keyword>
<dbReference type="AlphaFoldDB" id="A0A0D2JY71"/>
<dbReference type="GO" id="GO:0016471">
    <property type="term" value="C:vacuolar proton-transporting V-type ATPase complex"/>
    <property type="evidence" value="ECO:0007669"/>
    <property type="project" value="TreeGrafter"/>
</dbReference>
<evidence type="ECO:0000313" key="11">
    <source>
        <dbReference type="Proteomes" id="UP000054498"/>
    </source>
</evidence>
<keyword evidence="5" id="KW-1133">Transmembrane helix</keyword>
<dbReference type="GO" id="GO:0033179">
    <property type="term" value="C:proton-transporting V-type ATPase, V0 domain"/>
    <property type="evidence" value="ECO:0007669"/>
    <property type="project" value="InterPro"/>
</dbReference>
<evidence type="ECO:0000256" key="4">
    <source>
        <dbReference type="ARBA" id="ARBA00022692"/>
    </source>
</evidence>
<keyword evidence="4" id="KW-0812">Transmembrane</keyword>
<dbReference type="Pfam" id="PF01496">
    <property type="entry name" value="V_ATPase_I"/>
    <property type="match status" value="1"/>
</dbReference>
<dbReference type="PANTHER" id="PTHR11629">
    <property type="entry name" value="VACUOLAR PROTON ATPASES"/>
    <property type="match status" value="1"/>
</dbReference>
<evidence type="ECO:0000256" key="6">
    <source>
        <dbReference type="ARBA" id="ARBA00023065"/>
    </source>
</evidence>
<keyword evidence="8" id="KW-0375">Hydrogen ion transport</keyword>
<evidence type="ECO:0000256" key="9">
    <source>
        <dbReference type="SAM" id="Coils"/>
    </source>
</evidence>
<accession>A0A0D2JY71</accession>
<evidence type="ECO:0000256" key="7">
    <source>
        <dbReference type="ARBA" id="ARBA00023136"/>
    </source>
</evidence>
<sequence>MAKLLDFGFNNIDLWRSEEMQLVQLMVPAESAHDTIGALGDVGLLQFKDLNADKSAFQRTYANQVKRCDEMARKIRFFHDQVEKAGLTIGIRAVADKTYDLDELEAKLEELEAETLEVNGNSERLMRSYSELVELQLVLEKAGSFFDQARVEAQVALACKG</sequence>
<name>A0A0D2JY71_9CHLO</name>
<dbReference type="Proteomes" id="UP000054498">
    <property type="component" value="Unassembled WGS sequence"/>
</dbReference>
<reference evidence="10 11" key="1">
    <citation type="journal article" date="2013" name="BMC Genomics">
        <title>Reconstruction of the lipid metabolism for the microalga Monoraphidium neglectum from its genome sequence reveals characteristics suitable for biofuel production.</title>
        <authorList>
            <person name="Bogen C."/>
            <person name="Al-Dilaimi A."/>
            <person name="Albersmeier A."/>
            <person name="Wichmann J."/>
            <person name="Grundmann M."/>
            <person name="Rupp O."/>
            <person name="Lauersen K.J."/>
            <person name="Blifernez-Klassen O."/>
            <person name="Kalinowski J."/>
            <person name="Goesmann A."/>
            <person name="Mussgnug J.H."/>
            <person name="Kruse O."/>
        </authorList>
    </citation>
    <scope>NUCLEOTIDE SEQUENCE [LARGE SCALE GENOMIC DNA]</scope>
    <source>
        <strain evidence="10 11">SAG 48.87</strain>
    </source>
</reference>